<sequence>MAALGFTFCRFPKPSMIFFTFSLRTSSITICRYQPNSWANVNFTMSRVLLRGIQCHACRSNVIRSFISVSDVAITPLAGGSRSTAQARPPPLSRNFSSQHAKLFSNQPSDNAELVVDPIPEIHTGEETEGQPEESQEHIPWYLKEEQVEETIPHPLRKQQPLPPLPENPPPILENLLEHISVDIGLDNLSLLDLRRLDPPPALGANLIMIFGTARGVKHLNVSADRLCRWLRTTYKLRPDADGLLGRNELKIKLRRKARRAKLAKSAKSTLTQPDDGITTGWICVDVGTVEGGQFRKPEEELRKVGFVGFGTVVEGTRIVVQMMTEEKRQEIDLEGLWRQKLERNSLENEGLPQPQAAAPQEAGDIHEQLTVPPTNISHQISHATQISANYEQRRGISTGSRRYQDATSDTWGTSQISPNSETTHLEPSAPSSLTSLSHHFKNIPPHEAIYDLGQGTHDRCSTAFLQQFYQEVARAPSELASSRRIELMCIAIELHHPGYRKPDLFQAIQEHVLSNYALTRSQFLQILDAFLSFKPDLTSNPPRLLLPNADMELALQIIDHAGLRGLNLLDSTILVKLFVGVSFRAQVYPVKEKDLPNSPVIGNRIPVPLNTCDAVKRVQSRLTRVKTAAKITFTTEQYMRILRVLFDQGSYSEFWNTWEDMALAGIARDKALYVFLFQLHAESDGWQCFTTQLLNCIPMMERENPPVHLDGELAEVTQKCITIAYPEIIDRVERNEQNPLVRMWHRCRVAIENAAAAGGRGQDSTAPYVCNHSDI</sequence>
<dbReference type="PANTHER" id="PTHR28087">
    <property type="entry name" value="ATPASE SYNTHESIS PROTEIN 25, MITOCHONDRIAL"/>
    <property type="match status" value="1"/>
</dbReference>
<dbReference type="AlphaFoldDB" id="A0A8A1L7N0"/>
<gene>
    <name evidence="10" type="primary">PEX12</name>
    <name evidence="10" type="ORF">I7I53_10511</name>
</gene>
<evidence type="ECO:0000256" key="4">
    <source>
        <dbReference type="ARBA" id="ARBA00022792"/>
    </source>
</evidence>
<feature type="compositionally biased region" description="Polar residues" evidence="9">
    <location>
        <begin position="399"/>
        <end position="423"/>
    </location>
</feature>
<keyword evidence="6 8" id="KW-0496">Mitochondrion</keyword>
<evidence type="ECO:0000256" key="5">
    <source>
        <dbReference type="ARBA" id="ARBA00022946"/>
    </source>
</evidence>
<evidence type="ECO:0000256" key="3">
    <source>
        <dbReference type="ARBA" id="ARBA00010787"/>
    </source>
</evidence>
<reference evidence="10" key="1">
    <citation type="submission" date="2021-01" db="EMBL/GenBank/DDBJ databases">
        <title>Chromosome-level genome assembly of a human fungal pathogen reveals clustering of transcriptionally co-regulated genes.</title>
        <authorList>
            <person name="Voorhies M."/>
            <person name="Cohen S."/>
            <person name="Shea T.P."/>
            <person name="Petrus S."/>
            <person name="Munoz J.F."/>
            <person name="Poplawski S."/>
            <person name="Goldman W.E."/>
            <person name="Michael T."/>
            <person name="Cuomo C.A."/>
            <person name="Sil A."/>
            <person name="Beyhan S."/>
        </authorList>
    </citation>
    <scope>NUCLEOTIDE SEQUENCE</scope>
    <source>
        <strain evidence="10">H88</strain>
    </source>
</reference>
<dbReference type="Gene3D" id="3.30.460.10">
    <property type="entry name" value="Beta Polymerase, domain 2"/>
    <property type="match status" value="1"/>
</dbReference>
<evidence type="ECO:0000256" key="2">
    <source>
        <dbReference type="ARBA" id="ARBA00004443"/>
    </source>
</evidence>
<dbReference type="InterPro" id="IPR043519">
    <property type="entry name" value="NT_sf"/>
</dbReference>
<evidence type="ECO:0000313" key="11">
    <source>
        <dbReference type="Proteomes" id="UP000663419"/>
    </source>
</evidence>
<organism evidence="10 11">
    <name type="scientific">Ajellomyces capsulatus (strain H88)</name>
    <name type="common">Darling's disease fungus</name>
    <name type="synonym">Histoplasma capsulatum</name>
    <dbReference type="NCBI Taxonomy" id="544711"/>
    <lineage>
        <taxon>Eukaryota</taxon>
        <taxon>Fungi</taxon>
        <taxon>Dikarya</taxon>
        <taxon>Ascomycota</taxon>
        <taxon>Pezizomycotina</taxon>
        <taxon>Eurotiomycetes</taxon>
        <taxon>Eurotiomycetidae</taxon>
        <taxon>Onygenales</taxon>
        <taxon>Ajellomycetaceae</taxon>
        <taxon>Histoplasma</taxon>
    </lineage>
</organism>
<dbReference type="GO" id="GO:0048255">
    <property type="term" value="P:mRNA stabilization"/>
    <property type="evidence" value="ECO:0007669"/>
    <property type="project" value="TreeGrafter"/>
</dbReference>
<dbReference type="VEuPathDB" id="FungiDB:I7I53_10511"/>
<comment type="function">
    <text evidence="1">Probable mitochondrial mRNA stabilization factor.</text>
</comment>
<evidence type="ECO:0000256" key="9">
    <source>
        <dbReference type="SAM" id="MobiDB-lite"/>
    </source>
</evidence>
<dbReference type="GO" id="GO:0005743">
    <property type="term" value="C:mitochondrial inner membrane"/>
    <property type="evidence" value="ECO:0007669"/>
    <property type="project" value="UniProtKB-SubCell"/>
</dbReference>
<keyword evidence="4 8" id="KW-0999">Mitochondrion inner membrane</keyword>
<dbReference type="Proteomes" id="UP000663419">
    <property type="component" value="Chromosome 1"/>
</dbReference>
<dbReference type="FunFam" id="3.30.460.10:FF:000044">
    <property type="entry name" value="ATPase synthesis protein 25, mitochondrial"/>
    <property type="match status" value="1"/>
</dbReference>
<evidence type="ECO:0000256" key="7">
    <source>
        <dbReference type="ARBA" id="ARBA00023136"/>
    </source>
</evidence>
<evidence type="ECO:0000256" key="6">
    <source>
        <dbReference type="ARBA" id="ARBA00023128"/>
    </source>
</evidence>
<keyword evidence="5 8" id="KW-0809">Transit peptide</keyword>
<accession>A0A8A1L7N0</accession>
<dbReference type="EMBL" id="CP069102">
    <property type="protein sequence ID" value="QSS49976.1"/>
    <property type="molecule type" value="Genomic_DNA"/>
</dbReference>
<keyword evidence="7 8" id="KW-0472">Membrane</keyword>
<dbReference type="PANTHER" id="PTHR28087:SF1">
    <property type="entry name" value="ATPASE SYNTHESIS PROTEIN 25, MITOCHONDRIAL"/>
    <property type="match status" value="1"/>
</dbReference>
<proteinExistence type="inferred from homology"/>
<evidence type="ECO:0000256" key="1">
    <source>
        <dbReference type="ARBA" id="ARBA00003470"/>
    </source>
</evidence>
<dbReference type="GO" id="GO:0140053">
    <property type="term" value="P:mitochondrial gene expression"/>
    <property type="evidence" value="ECO:0007669"/>
    <property type="project" value="UniProtKB-UniRule"/>
</dbReference>
<dbReference type="InterPro" id="IPR040152">
    <property type="entry name" value="Atp25"/>
</dbReference>
<comment type="similarity">
    <text evidence="3 8">Belongs to the ATP25 family.</text>
</comment>
<comment type="subcellular location">
    <subcellularLocation>
        <location evidence="2 8">Mitochondrion inner membrane</location>
        <topology evidence="2 8">Peripheral membrane protein</topology>
        <orientation evidence="2 8">Matrix side</orientation>
    </subcellularLocation>
</comment>
<evidence type="ECO:0000313" key="10">
    <source>
        <dbReference type="EMBL" id="QSS49976.1"/>
    </source>
</evidence>
<feature type="region of interest" description="Disordered" evidence="9">
    <location>
        <begin position="399"/>
        <end position="437"/>
    </location>
</feature>
<evidence type="ECO:0000256" key="8">
    <source>
        <dbReference type="RuleBase" id="RU367062"/>
    </source>
</evidence>
<comment type="function">
    <text evidence="8">Mitochondrial mRNA stabilization factor.</text>
</comment>
<name>A0A8A1L7N0_AJEC8</name>
<protein>
    <recommendedName>
        <fullName evidence="8">ATPase synthesis protein 25</fullName>
    </recommendedName>
</protein>